<dbReference type="Pfam" id="PF22698">
    <property type="entry name" value="Semialdhyde_dhC_1"/>
    <property type="match status" value="1"/>
</dbReference>
<dbReference type="EC" id="1.2.1.38" evidence="7"/>
<evidence type="ECO:0000256" key="7">
    <source>
        <dbReference type="HAMAP-Rule" id="MF_00150"/>
    </source>
</evidence>
<proteinExistence type="inferred from homology"/>
<dbReference type="HAMAP" id="MF_00150">
    <property type="entry name" value="ArgC_type1"/>
    <property type="match status" value="1"/>
</dbReference>
<dbReference type="GO" id="GO:0006526">
    <property type="term" value="P:L-arginine biosynthetic process"/>
    <property type="evidence" value="ECO:0007669"/>
    <property type="project" value="UniProtKB-UniRule"/>
</dbReference>
<dbReference type="InterPro" id="IPR036291">
    <property type="entry name" value="NAD(P)-bd_dom_sf"/>
</dbReference>
<dbReference type="GO" id="GO:0051287">
    <property type="term" value="F:NAD binding"/>
    <property type="evidence" value="ECO:0007669"/>
    <property type="project" value="InterPro"/>
</dbReference>
<keyword evidence="3 7" id="KW-0028">Amino-acid biosynthesis</keyword>
<dbReference type="EMBL" id="RCHT01000016">
    <property type="protein sequence ID" value="RLL10143.1"/>
    <property type="molecule type" value="Genomic_DNA"/>
</dbReference>
<organism evidence="10 11">
    <name type="scientific">Anaerotruncus massiliensis</name>
    <name type="common">ex Liu et al. 2021</name>
    <dbReference type="NCBI Taxonomy" id="2321404"/>
    <lineage>
        <taxon>Bacteria</taxon>
        <taxon>Bacillati</taxon>
        <taxon>Bacillota</taxon>
        <taxon>Clostridia</taxon>
        <taxon>Eubacteriales</taxon>
        <taxon>Oscillospiraceae</taxon>
        <taxon>Anaerotruncus</taxon>
    </lineage>
</organism>
<dbReference type="CDD" id="cd23934">
    <property type="entry name" value="AGPR_1_C"/>
    <property type="match status" value="1"/>
</dbReference>
<name>A0A498CLS8_9FIRM</name>
<evidence type="ECO:0000256" key="4">
    <source>
        <dbReference type="ARBA" id="ARBA00022857"/>
    </source>
</evidence>
<dbReference type="InterPro" id="IPR058924">
    <property type="entry name" value="AGPR_dimerisation_dom"/>
</dbReference>
<evidence type="ECO:0000313" key="10">
    <source>
        <dbReference type="EMBL" id="RLL10143.1"/>
    </source>
</evidence>
<gene>
    <name evidence="7" type="primary">argC</name>
    <name evidence="10" type="ORF">D4A47_09240</name>
</gene>
<dbReference type="SUPFAM" id="SSF51735">
    <property type="entry name" value="NAD(P)-binding Rossmann-fold domains"/>
    <property type="match status" value="1"/>
</dbReference>
<keyword evidence="5 7" id="KW-0560">Oxidoreductase</keyword>
<keyword evidence="7" id="KW-0963">Cytoplasm</keyword>
<reference evidence="10 11" key="1">
    <citation type="submission" date="2018-10" db="EMBL/GenBank/DDBJ databases">
        <title>Anaerotruncus faecis sp. nov., isolated from human feces.</title>
        <authorList>
            <person name="Wang Y.-J."/>
        </authorList>
    </citation>
    <scope>NUCLEOTIDE SEQUENCE [LARGE SCALE GENOMIC DNA]</scope>
    <source>
        <strain evidence="10 11">22A2-44</strain>
    </source>
</reference>
<keyword evidence="4 7" id="KW-0521">NADP</keyword>
<evidence type="ECO:0000256" key="8">
    <source>
        <dbReference type="PROSITE-ProRule" id="PRU10010"/>
    </source>
</evidence>
<dbReference type="NCBIfam" id="TIGR01850">
    <property type="entry name" value="argC"/>
    <property type="match status" value="1"/>
</dbReference>
<dbReference type="SUPFAM" id="SSF55347">
    <property type="entry name" value="Glyceraldehyde-3-phosphate dehydrogenase-like, C-terminal domain"/>
    <property type="match status" value="1"/>
</dbReference>
<dbReference type="SMART" id="SM00859">
    <property type="entry name" value="Semialdhyde_dh"/>
    <property type="match status" value="1"/>
</dbReference>
<evidence type="ECO:0000259" key="9">
    <source>
        <dbReference type="SMART" id="SM00859"/>
    </source>
</evidence>
<feature type="active site" evidence="7 8">
    <location>
        <position position="150"/>
    </location>
</feature>
<dbReference type="AlphaFoldDB" id="A0A498CLS8"/>
<dbReference type="Gene3D" id="3.30.360.10">
    <property type="entry name" value="Dihydrodipicolinate Reductase, domain 2"/>
    <property type="match status" value="1"/>
</dbReference>
<evidence type="ECO:0000256" key="3">
    <source>
        <dbReference type="ARBA" id="ARBA00022605"/>
    </source>
</evidence>
<comment type="caution">
    <text evidence="10">The sequence shown here is derived from an EMBL/GenBank/DDBJ whole genome shotgun (WGS) entry which is preliminary data.</text>
</comment>
<comment type="function">
    <text evidence="7">Catalyzes the NADPH-dependent reduction of N-acetyl-5-glutamyl phosphate to yield N-acetyl-L-glutamate 5-semialdehyde.</text>
</comment>
<feature type="domain" description="Semialdehyde dehydrogenase NAD-binding" evidence="9">
    <location>
        <begin position="5"/>
        <end position="142"/>
    </location>
</feature>
<dbReference type="CDD" id="cd17895">
    <property type="entry name" value="AGPR_1_N"/>
    <property type="match status" value="1"/>
</dbReference>
<dbReference type="GO" id="GO:0070401">
    <property type="term" value="F:NADP+ binding"/>
    <property type="evidence" value="ECO:0007669"/>
    <property type="project" value="InterPro"/>
</dbReference>
<keyword evidence="11" id="KW-1185">Reference proteome</keyword>
<comment type="pathway">
    <text evidence="1 7">Amino-acid biosynthesis; L-arginine biosynthesis; N(2)-acetyl-L-ornithine from L-glutamate: step 3/4.</text>
</comment>
<evidence type="ECO:0000256" key="2">
    <source>
        <dbReference type="ARBA" id="ARBA00022571"/>
    </source>
</evidence>
<evidence type="ECO:0000313" key="11">
    <source>
        <dbReference type="Proteomes" id="UP000276301"/>
    </source>
</evidence>
<dbReference type="FunFam" id="3.30.360.10:FF:000014">
    <property type="entry name" value="N-acetyl-gamma-glutamyl-phosphate reductase"/>
    <property type="match status" value="1"/>
</dbReference>
<dbReference type="RefSeq" id="WP_121587068.1">
    <property type="nucleotide sequence ID" value="NZ_RCHT01000016.1"/>
</dbReference>
<dbReference type="Proteomes" id="UP000276301">
    <property type="component" value="Unassembled WGS sequence"/>
</dbReference>
<dbReference type="UniPathway" id="UPA00068">
    <property type="reaction ID" value="UER00108"/>
</dbReference>
<dbReference type="Pfam" id="PF01118">
    <property type="entry name" value="Semialdhyde_dh"/>
    <property type="match status" value="1"/>
</dbReference>
<dbReference type="GO" id="GO:0005737">
    <property type="term" value="C:cytoplasm"/>
    <property type="evidence" value="ECO:0007669"/>
    <property type="project" value="UniProtKB-SubCell"/>
</dbReference>
<dbReference type="Gene3D" id="3.40.50.720">
    <property type="entry name" value="NAD(P)-binding Rossmann-like Domain"/>
    <property type="match status" value="1"/>
</dbReference>
<dbReference type="PANTHER" id="PTHR32338">
    <property type="entry name" value="N-ACETYL-GAMMA-GLUTAMYL-PHOSPHATE REDUCTASE, CHLOROPLASTIC-RELATED-RELATED"/>
    <property type="match status" value="1"/>
</dbReference>
<evidence type="ECO:0000256" key="1">
    <source>
        <dbReference type="ARBA" id="ARBA00004862"/>
    </source>
</evidence>
<dbReference type="GO" id="GO:0003942">
    <property type="term" value="F:N-acetyl-gamma-glutamyl-phosphate reductase activity"/>
    <property type="evidence" value="ECO:0007669"/>
    <property type="project" value="UniProtKB-UniRule"/>
</dbReference>
<comment type="subcellular location">
    <subcellularLocation>
        <location evidence="7">Cytoplasm</location>
    </subcellularLocation>
</comment>
<comment type="similarity">
    <text evidence="7">Belongs to the NAGSA dehydrogenase family. Type 1 subfamily.</text>
</comment>
<comment type="catalytic activity">
    <reaction evidence="6 7">
        <text>N-acetyl-L-glutamate 5-semialdehyde + phosphate + NADP(+) = N-acetyl-L-glutamyl 5-phosphate + NADPH + H(+)</text>
        <dbReference type="Rhea" id="RHEA:21588"/>
        <dbReference type="ChEBI" id="CHEBI:15378"/>
        <dbReference type="ChEBI" id="CHEBI:29123"/>
        <dbReference type="ChEBI" id="CHEBI:43474"/>
        <dbReference type="ChEBI" id="CHEBI:57783"/>
        <dbReference type="ChEBI" id="CHEBI:57936"/>
        <dbReference type="ChEBI" id="CHEBI:58349"/>
        <dbReference type="EC" id="1.2.1.38"/>
    </reaction>
</comment>
<accession>A0A498CLS8</accession>
<evidence type="ECO:0000256" key="5">
    <source>
        <dbReference type="ARBA" id="ARBA00023002"/>
    </source>
</evidence>
<sequence>MAKIKAGVIGATGYAGLEIVRLLLSHPFVEVEAVSSVSFEGQVISEIYPQLTGIFGETLANDAAVVDRCDVVFGSLPAGLSEPIARRCFDAGKLYIDMGADFRLKNEADYKQWYGKDYADPALHEAAVYCIPELHRARLAGAKLIGNPGCYPTSVALGLAPAVKAGAIDPATLVIDSKSGATGAGRGLALNTHYTECNEAFAPYKVAAHRHTPEIEQTLSEFAGREVRVTFVPHLLAVNRGIVSTMYANFMPGFDLAAVRKLYEAFYREEAFVKVLPDGAVANLKNVKYSNYCHISLHADTHTGRLIVVSTIDNMVKGAAGQAIQNMNIALGLEEDAGLRIIPPAF</sequence>
<protein>
    <recommendedName>
        <fullName evidence="7">N-acetyl-gamma-glutamyl-phosphate reductase</fullName>
        <shortName evidence="7">AGPR</shortName>
        <ecNumber evidence="7">1.2.1.38</ecNumber>
    </recommendedName>
    <alternativeName>
        <fullName evidence="7">N-acetyl-glutamate semialdehyde dehydrogenase</fullName>
        <shortName evidence="7">NAGSA dehydrogenase</shortName>
    </alternativeName>
</protein>
<dbReference type="PROSITE" id="PS01224">
    <property type="entry name" value="ARGC"/>
    <property type="match status" value="1"/>
</dbReference>
<dbReference type="InterPro" id="IPR050085">
    <property type="entry name" value="AGPR"/>
</dbReference>
<dbReference type="InterPro" id="IPR023013">
    <property type="entry name" value="AGPR_AS"/>
</dbReference>
<dbReference type="InterPro" id="IPR000534">
    <property type="entry name" value="Semialdehyde_DH_NAD-bd"/>
</dbReference>
<dbReference type="PANTHER" id="PTHR32338:SF10">
    <property type="entry name" value="N-ACETYL-GAMMA-GLUTAMYL-PHOSPHATE REDUCTASE, CHLOROPLASTIC-RELATED"/>
    <property type="match status" value="1"/>
</dbReference>
<evidence type="ECO:0000256" key="6">
    <source>
        <dbReference type="ARBA" id="ARBA00050557"/>
    </source>
</evidence>
<dbReference type="InterPro" id="IPR000706">
    <property type="entry name" value="AGPR_type-1"/>
</dbReference>
<keyword evidence="2 7" id="KW-0055">Arginine biosynthesis</keyword>